<protein>
    <recommendedName>
        <fullName evidence="4 10">Nicotinate-nucleotide--dimethylbenzimidazole phosphoribosyltransferase</fullName>
        <shortName evidence="10">NN:DBI PRT</shortName>
        <ecNumber evidence="3 10">2.4.2.21</ecNumber>
    </recommendedName>
    <alternativeName>
        <fullName evidence="8 10">N(1)-alpha-phosphoribosyltransferase</fullName>
    </alternativeName>
</protein>
<evidence type="ECO:0000256" key="6">
    <source>
        <dbReference type="ARBA" id="ARBA00022676"/>
    </source>
</evidence>
<dbReference type="AlphaFoldDB" id="A0A0C5VG67"/>
<dbReference type="HAMAP" id="MF_00230">
    <property type="entry name" value="CobT"/>
    <property type="match status" value="1"/>
</dbReference>
<organism evidence="11 12">
    <name type="scientific">Gynuella sunshinyii YC6258</name>
    <dbReference type="NCBI Taxonomy" id="1445510"/>
    <lineage>
        <taxon>Bacteria</taxon>
        <taxon>Pseudomonadati</taxon>
        <taxon>Pseudomonadota</taxon>
        <taxon>Gammaproteobacteria</taxon>
        <taxon>Oceanospirillales</taxon>
        <taxon>Saccharospirillaceae</taxon>
        <taxon>Gynuella</taxon>
    </lineage>
</organism>
<evidence type="ECO:0000256" key="3">
    <source>
        <dbReference type="ARBA" id="ARBA00011991"/>
    </source>
</evidence>
<comment type="pathway">
    <text evidence="1 10">Nucleoside biosynthesis; alpha-ribazole biosynthesis; alpha-ribazole from 5,6-dimethylbenzimidazole: step 1/2.</text>
</comment>
<dbReference type="KEGG" id="gsn:YC6258_01554"/>
<proteinExistence type="inferred from homology"/>
<evidence type="ECO:0000256" key="10">
    <source>
        <dbReference type="HAMAP-Rule" id="MF_00230"/>
    </source>
</evidence>
<dbReference type="Pfam" id="PF02277">
    <property type="entry name" value="DBI_PRT"/>
    <property type="match status" value="1"/>
</dbReference>
<dbReference type="GO" id="GO:0008939">
    <property type="term" value="F:nicotinate-nucleotide-dimethylbenzimidazole phosphoribosyltransferase activity"/>
    <property type="evidence" value="ECO:0007669"/>
    <property type="project" value="UniProtKB-UniRule"/>
</dbReference>
<gene>
    <name evidence="10" type="primary">cobT</name>
    <name evidence="11" type="ORF">YC6258_01554</name>
</gene>
<evidence type="ECO:0000256" key="7">
    <source>
        <dbReference type="ARBA" id="ARBA00022679"/>
    </source>
</evidence>
<dbReference type="CDD" id="cd02439">
    <property type="entry name" value="DMB-PRT_CobT"/>
    <property type="match status" value="1"/>
</dbReference>
<comment type="similarity">
    <text evidence="2 10">Belongs to the CobT family.</text>
</comment>
<feature type="active site" description="Proton acceptor" evidence="10">
    <location>
        <position position="317"/>
    </location>
</feature>
<dbReference type="NCBIfam" id="TIGR03160">
    <property type="entry name" value="cobT_DBIPRT"/>
    <property type="match status" value="1"/>
</dbReference>
<dbReference type="InterPro" id="IPR036087">
    <property type="entry name" value="Nict_dMeBzImd_PRibTrfase_sf"/>
</dbReference>
<dbReference type="OrthoDB" id="9781491at2"/>
<sequence>MIQYQFKIPTVSGQLDDQIQAKIDHKTKPPGSLGQIEALAFQIARVQKTVDPQAGTLHHYVFAADHGVTAQNVSPFPAEVTQQMVVNFLQGGAAINVFAAQYQVPITVVDAGVAAEPFAAHPLLADRKVARGTADFSVEPAMTEAQWQQATESGAELIRELCEQPENQFFSFGEMGIGNTTSGAALMSAVMNLAPALCVGRGTGANQQTIDNKVKVIQLALKKHGAQLQTGAAIMQHLGGFELAMMAGAMVAVAAAGRLFIVDGFLATAALLCVSKDQPEVLDYAIFSHCSNEQGHKAMLEALGVSPLLQLNLRLGEGTGAVLAWPLIQSSIAFINNMASFESAGVSQEK</sequence>
<evidence type="ECO:0000256" key="2">
    <source>
        <dbReference type="ARBA" id="ARBA00007110"/>
    </source>
</evidence>
<dbReference type="InterPro" id="IPR023195">
    <property type="entry name" value="Nict_dMeBzImd_PRibTrfase_N"/>
</dbReference>
<keyword evidence="5 10" id="KW-0169">Cobalamin biosynthesis</keyword>
<dbReference type="RefSeq" id="WP_044616347.1">
    <property type="nucleotide sequence ID" value="NZ_CP007142.1"/>
</dbReference>
<dbReference type="PANTHER" id="PTHR43463">
    <property type="entry name" value="NICOTINATE-NUCLEOTIDE--DIMETHYLBENZIMIDAZOLE PHOSPHORIBOSYLTRANSFERASE"/>
    <property type="match status" value="1"/>
</dbReference>
<dbReference type="UniPathway" id="UPA00061">
    <property type="reaction ID" value="UER00516"/>
</dbReference>
<dbReference type="SUPFAM" id="SSF52733">
    <property type="entry name" value="Nicotinate mononucleotide:5,6-dimethylbenzimidazole phosphoribosyltransferase (CobT)"/>
    <property type="match status" value="1"/>
</dbReference>
<accession>A0A0C5VG67</accession>
<dbReference type="EMBL" id="CP007142">
    <property type="protein sequence ID" value="AJQ93602.1"/>
    <property type="molecule type" value="Genomic_DNA"/>
</dbReference>
<evidence type="ECO:0000256" key="4">
    <source>
        <dbReference type="ARBA" id="ARBA00015486"/>
    </source>
</evidence>
<evidence type="ECO:0000256" key="1">
    <source>
        <dbReference type="ARBA" id="ARBA00005049"/>
    </source>
</evidence>
<dbReference type="STRING" id="1445510.YC6258_01554"/>
<name>A0A0C5VG67_9GAMM</name>
<dbReference type="Gene3D" id="1.10.1610.10">
    <property type="match status" value="1"/>
</dbReference>
<keyword evidence="12" id="KW-1185">Reference proteome</keyword>
<dbReference type="FunFam" id="3.40.50.10210:FF:000001">
    <property type="entry name" value="Nicotinate-nucleotide--dimethylbenzimidazole phosphoribosyltransferase"/>
    <property type="match status" value="1"/>
</dbReference>
<dbReference type="Proteomes" id="UP000032266">
    <property type="component" value="Chromosome"/>
</dbReference>
<dbReference type="InterPro" id="IPR003200">
    <property type="entry name" value="Nict_dMeBzImd_PRibTrfase"/>
</dbReference>
<evidence type="ECO:0000313" key="12">
    <source>
        <dbReference type="Proteomes" id="UP000032266"/>
    </source>
</evidence>
<comment type="function">
    <text evidence="10">Catalyzes the synthesis of alpha-ribazole-5'-phosphate from nicotinate mononucleotide (NAMN) and 5,6-dimethylbenzimidazole (DMB).</text>
</comment>
<keyword evidence="6 10" id="KW-0328">Glycosyltransferase</keyword>
<evidence type="ECO:0000256" key="9">
    <source>
        <dbReference type="ARBA" id="ARBA00047340"/>
    </source>
</evidence>
<evidence type="ECO:0000256" key="8">
    <source>
        <dbReference type="ARBA" id="ARBA00030686"/>
    </source>
</evidence>
<dbReference type="EC" id="2.4.2.21" evidence="3 10"/>
<dbReference type="PATRIC" id="fig|1445510.3.peg.1520"/>
<keyword evidence="7 10" id="KW-0808">Transferase</keyword>
<dbReference type="PANTHER" id="PTHR43463:SF1">
    <property type="entry name" value="NICOTINATE-NUCLEOTIDE--DIMETHYLBENZIMIDAZOLE PHOSPHORIBOSYLTRANSFERASE"/>
    <property type="match status" value="1"/>
</dbReference>
<dbReference type="InterPro" id="IPR017846">
    <property type="entry name" value="Nict_dMeBzImd_PRibTrfase_bact"/>
</dbReference>
<evidence type="ECO:0000313" key="11">
    <source>
        <dbReference type="EMBL" id="AJQ93602.1"/>
    </source>
</evidence>
<dbReference type="HOGENOM" id="CLU_002982_0_0_6"/>
<dbReference type="Gene3D" id="3.40.50.10210">
    <property type="match status" value="1"/>
</dbReference>
<comment type="catalytic activity">
    <reaction evidence="9 10">
        <text>5,6-dimethylbenzimidazole + nicotinate beta-D-ribonucleotide = alpha-ribazole 5'-phosphate + nicotinate + H(+)</text>
        <dbReference type="Rhea" id="RHEA:11196"/>
        <dbReference type="ChEBI" id="CHEBI:15378"/>
        <dbReference type="ChEBI" id="CHEBI:15890"/>
        <dbReference type="ChEBI" id="CHEBI:32544"/>
        <dbReference type="ChEBI" id="CHEBI:57502"/>
        <dbReference type="ChEBI" id="CHEBI:57918"/>
        <dbReference type="EC" id="2.4.2.21"/>
    </reaction>
</comment>
<evidence type="ECO:0000256" key="5">
    <source>
        <dbReference type="ARBA" id="ARBA00022573"/>
    </source>
</evidence>
<reference evidence="11 12" key="1">
    <citation type="submission" date="2014-01" db="EMBL/GenBank/DDBJ databases">
        <title>Full genme sequencing of cellulolytic bacterium Gynuella sunshinyii YC6258T gen. nov., sp. nov.</title>
        <authorList>
            <person name="Khan H."/>
            <person name="Chung E.J."/>
            <person name="Chung Y.R."/>
        </authorList>
    </citation>
    <scope>NUCLEOTIDE SEQUENCE [LARGE SCALE GENOMIC DNA]</scope>
    <source>
        <strain evidence="11 12">YC6258</strain>
    </source>
</reference>
<dbReference type="NCBIfam" id="NF000996">
    <property type="entry name" value="PRK00105.1"/>
    <property type="match status" value="1"/>
</dbReference>
<dbReference type="GO" id="GO:0009236">
    <property type="term" value="P:cobalamin biosynthetic process"/>
    <property type="evidence" value="ECO:0007669"/>
    <property type="project" value="UniProtKB-UniRule"/>
</dbReference>